<dbReference type="Proteomes" id="UP000034156">
    <property type="component" value="Chromosome"/>
</dbReference>
<dbReference type="OrthoDB" id="8548356at2"/>
<accession>A0A0F7KCR9</accession>
<proteinExistence type="predicted"/>
<reference evidence="4" key="1">
    <citation type="submission" date="2015-05" db="EMBL/GenBank/DDBJ databases">
        <title>Draft genome of Nitrosomonas communis strain Nm2.</title>
        <authorList>
            <person name="Kozlowski J.A."/>
            <person name="Kits K.D."/>
            <person name="Stein L.Y."/>
        </authorList>
    </citation>
    <scope>NUCLEOTIDE SEQUENCE [LARGE SCALE GENOMIC DNA]</scope>
    <source>
        <strain evidence="4">Nm2</strain>
    </source>
</reference>
<dbReference type="PATRIC" id="fig|44574.3.peg.2874"/>
<dbReference type="KEGG" id="nco:AAW31_11795"/>
<dbReference type="InterPro" id="IPR009061">
    <property type="entry name" value="DNA-bd_dom_put_sf"/>
</dbReference>
<keyword evidence="4" id="KW-1185">Reference proteome</keyword>
<dbReference type="Gene3D" id="1.10.1660.10">
    <property type="match status" value="1"/>
</dbReference>
<dbReference type="Proteomes" id="UP000183454">
    <property type="component" value="Unassembled WGS sequence"/>
</dbReference>
<evidence type="ECO:0000313" key="6">
    <source>
        <dbReference type="Proteomes" id="UP000324176"/>
    </source>
</evidence>
<sequence length="107" mass="12187">MTIHHNVIDGIIVEDNMELSLGELSRICAVNAEWIVSLVEEGILEPINITSKRWYFSGTCLRRVQIIQRLQRDLDVNLAGAALVLQLREEIEILRTRLSTITSNDTE</sequence>
<evidence type="ECO:0000313" key="3">
    <source>
        <dbReference type="EMBL" id="TYP78876.1"/>
    </source>
</evidence>
<dbReference type="RefSeq" id="WP_046850370.1">
    <property type="nucleotide sequence ID" value="NZ_CBDIPD010000175.1"/>
</dbReference>
<dbReference type="EMBL" id="VNHT01000067">
    <property type="protein sequence ID" value="TYP78876.1"/>
    <property type="molecule type" value="Genomic_DNA"/>
</dbReference>
<evidence type="ECO:0000313" key="5">
    <source>
        <dbReference type="Proteomes" id="UP000183454"/>
    </source>
</evidence>
<name>A0A0F7KCR9_9PROT</name>
<dbReference type="EMBL" id="CP011451">
    <property type="protein sequence ID" value="AKH38320.1"/>
    <property type="molecule type" value="Genomic_DNA"/>
</dbReference>
<dbReference type="AlphaFoldDB" id="A0A0F7KCR9"/>
<protein>
    <submittedName>
        <fullName evidence="2">Chaperone modulatory protein CbpM</fullName>
    </submittedName>
    <submittedName>
        <fullName evidence="1">MerR family transcriptional regulator</fullName>
    </submittedName>
</protein>
<reference evidence="2 5" key="3">
    <citation type="submission" date="2016-10" db="EMBL/GenBank/DDBJ databases">
        <authorList>
            <person name="de Groot N.N."/>
        </authorList>
    </citation>
    <scope>NUCLEOTIDE SEQUENCE [LARGE SCALE GENOMIC DNA]</scope>
    <source>
        <strain evidence="2 5">Nm110</strain>
    </source>
</reference>
<dbReference type="EMBL" id="FNNH01000019">
    <property type="protein sequence ID" value="SDW62325.1"/>
    <property type="molecule type" value="Genomic_DNA"/>
</dbReference>
<evidence type="ECO:0000313" key="1">
    <source>
        <dbReference type="EMBL" id="AKH38320.1"/>
    </source>
</evidence>
<reference evidence="1 4" key="2">
    <citation type="journal article" date="2016" name="Genome Announc.">
        <title>Genome Sequence of Nitrosomonas communis Strain Nm2, a Mesophilic Ammonia-Oxidizing Bacterium Isolated from Mediterranean Soil.</title>
        <authorList>
            <person name="Kozlowski J.A."/>
            <person name="Kits K.D."/>
            <person name="Stein L.Y."/>
        </authorList>
    </citation>
    <scope>NUCLEOTIDE SEQUENCE [LARGE SCALE GENOMIC DNA]</scope>
    <source>
        <strain evidence="1 4">Nm2</strain>
    </source>
</reference>
<dbReference type="Proteomes" id="UP000324176">
    <property type="component" value="Unassembled WGS sequence"/>
</dbReference>
<dbReference type="Pfam" id="PF13591">
    <property type="entry name" value="MerR_2"/>
    <property type="match status" value="1"/>
</dbReference>
<reference evidence="3 6" key="4">
    <citation type="submission" date="2019-07" db="EMBL/GenBank/DDBJ databases">
        <title>Active sludge and wastewater microbial communities from Klosterneuburg, Austria.</title>
        <authorList>
            <person name="Wagner M."/>
        </authorList>
    </citation>
    <scope>NUCLEOTIDE SEQUENCE [LARGE SCALE GENOMIC DNA]</scope>
    <source>
        <strain evidence="3 6">Nm2</strain>
    </source>
</reference>
<gene>
    <name evidence="1" type="ORF">AAW31_11795</name>
    <name evidence="3" type="ORF">BCL69_106713</name>
    <name evidence="2" type="ORF">SAMN05421882_101913</name>
</gene>
<dbReference type="SUPFAM" id="SSF46955">
    <property type="entry name" value="Putative DNA-binding domain"/>
    <property type="match status" value="1"/>
</dbReference>
<organism evidence="1 4">
    <name type="scientific">Nitrosomonas communis</name>
    <dbReference type="NCBI Taxonomy" id="44574"/>
    <lineage>
        <taxon>Bacteria</taxon>
        <taxon>Pseudomonadati</taxon>
        <taxon>Pseudomonadota</taxon>
        <taxon>Betaproteobacteria</taxon>
        <taxon>Nitrosomonadales</taxon>
        <taxon>Nitrosomonadaceae</taxon>
        <taxon>Nitrosomonas</taxon>
    </lineage>
</organism>
<evidence type="ECO:0000313" key="4">
    <source>
        <dbReference type="Proteomes" id="UP000034156"/>
    </source>
</evidence>
<evidence type="ECO:0000313" key="2">
    <source>
        <dbReference type="EMBL" id="SDW62325.1"/>
    </source>
</evidence>